<dbReference type="InterPro" id="IPR050498">
    <property type="entry name" value="Ycf3"/>
</dbReference>
<dbReference type="InterPro" id="IPR011990">
    <property type="entry name" value="TPR-like_helical_dom_sf"/>
</dbReference>
<dbReference type="SUPFAM" id="SSF48452">
    <property type="entry name" value="TPR-like"/>
    <property type="match status" value="1"/>
</dbReference>
<dbReference type="PANTHER" id="PTHR44858:SF17">
    <property type="match status" value="1"/>
</dbReference>
<keyword evidence="5" id="KW-1185">Reference proteome</keyword>
<name>A0A812SYR0_9DINO</name>
<dbReference type="InterPro" id="IPR019734">
    <property type="entry name" value="TPR_rpt"/>
</dbReference>
<dbReference type="AlphaFoldDB" id="A0A812SYR0"/>
<feature type="repeat" description="TPR" evidence="3">
    <location>
        <begin position="208"/>
        <end position="241"/>
    </location>
</feature>
<dbReference type="Pfam" id="PF00515">
    <property type="entry name" value="TPR_1"/>
    <property type="match status" value="1"/>
</dbReference>
<dbReference type="Pfam" id="PF13432">
    <property type="entry name" value="TPR_16"/>
    <property type="match status" value="1"/>
</dbReference>
<evidence type="ECO:0000256" key="2">
    <source>
        <dbReference type="ARBA" id="ARBA00022803"/>
    </source>
</evidence>
<comment type="caution">
    <text evidence="4">The sequence shown here is derived from an EMBL/GenBank/DDBJ whole genome shotgun (WGS) entry which is preliminary data.</text>
</comment>
<keyword evidence="1" id="KW-0677">Repeat</keyword>
<protein>
    <recommendedName>
        <fullName evidence="6">Tetratricopeptide repeat protein</fullName>
    </recommendedName>
</protein>
<dbReference type="PANTHER" id="PTHR44858">
    <property type="entry name" value="TETRATRICOPEPTIDE REPEAT PROTEIN 6"/>
    <property type="match status" value="1"/>
</dbReference>
<evidence type="ECO:0000313" key="5">
    <source>
        <dbReference type="Proteomes" id="UP000604046"/>
    </source>
</evidence>
<dbReference type="OrthoDB" id="1926212at2759"/>
<proteinExistence type="predicted"/>
<sequence>MLEVLPVSYHGVFLSLLLWPRPLALRLGVAMPFKWSEATKDELYEIAGAFAKLETDPRSPGAAAVYEEVETTLGNAIKKWESGAITAPAILEEKARLRLGRARVRIALNDMMDGTLPEKVAGAIEDYGVGIGIMEDDLRQNPDKLMYSEYPDALVKRGLAQEQLKNWEGAAKDYTRAIDALRPKDGRPDKALKGDAILQEGDGLGMNPLILNFRGNVLSQLGRYEEAVEDYREATQIFSNDGEARLASFSRANEALALFGAGRDREAEKVMQIVVRNDPGVTDAHVALAASYWSQRKIAEAESQWKFACENIDSGCQSYKDLKWVAESRRWPPSLVASLKNFLQAKTS</sequence>
<dbReference type="Pfam" id="PF13174">
    <property type="entry name" value="TPR_6"/>
    <property type="match status" value="1"/>
</dbReference>
<keyword evidence="2 3" id="KW-0802">TPR repeat</keyword>
<dbReference type="PROSITE" id="PS50005">
    <property type="entry name" value="TPR"/>
    <property type="match status" value="1"/>
</dbReference>
<dbReference type="SMART" id="SM00028">
    <property type="entry name" value="TPR"/>
    <property type="match status" value="3"/>
</dbReference>
<dbReference type="Gene3D" id="1.25.40.10">
    <property type="entry name" value="Tetratricopeptide repeat domain"/>
    <property type="match status" value="2"/>
</dbReference>
<evidence type="ECO:0000256" key="1">
    <source>
        <dbReference type="ARBA" id="ARBA00022737"/>
    </source>
</evidence>
<dbReference type="EMBL" id="CAJNDS010002512">
    <property type="protein sequence ID" value="CAE7505271.1"/>
    <property type="molecule type" value="Genomic_DNA"/>
</dbReference>
<evidence type="ECO:0000256" key="3">
    <source>
        <dbReference type="PROSITE-ProRule" id="PRU00339"/>
    </source>
</evidence>
<organism evidence="4 5">
    <name type="scientific">Symbiodinium natans</name>
    <dbReference type="NCBI Taxonomy" id="878477"/>
    <lineage>
        <taxon>Eukaryota</taxon>
        <taxon>Sar</taxon>
        <taxon>Alveolata</taxon>
        <taxon>Dinophyceae</taxon>
        <taxon>Suessiales</taxon>
        <taxon>Symbiodiniaceae</taxon>
        <taxon>Symbiodinium</taxon>
    </lineage>
</organism>
<accession>A0A812SYR0</accession>
<evidence type="ECO:0008006" key="6">
    <source>
        <dbReference type="Google" id="ProtNLM"/>
    </source>
</evidence>
<evidence type="ECO:0000313" key="4">
    <source>
        <dbReference type="EMBL" id="CAE7505271.1"/>
    </source>
</evidence>
<gene>
    <name evidence="4" type="ORF">SNAT2548_LOCUS28303</name>
</gene>
<reference evidence="4" key="1">
    <citation type="submission" date="2021-02" db="EMBL/GenBank/DDBJ databases">
        <authorList>
            <person name="Dougan E. K."/>
            <person name="Rhodes N."/>
            <person name="Thang M."/>
            <person name="Chan C."/>
        </authorList>
    </citation>
    <scope>NUCLEOTIDE SEQUENCE</scope>
</reference>
<dbReference type="Proteomes" id="UP000604046">
    <property type="component" value="Unassembled WGS sequence"/>
</dbReference>